<dbReference type="Proteomes" id="UP001234602">
    <property type="component" value="Unassembled WGS sequence"/>
</dbReference>
<evidence type="ECO:0000256" key="1">
    <source>
        <dbReference type="ARBA" id="ARBA00008635"/>
    </source>
</evidence>
<feature type="binding site" evidence="3">
    <location>
        <position position="158"/>
    </location>
    <ligand>
        <name>a divalent metal cation</name>
        <dbReference type="ChEBI" id="CHEBI:60240"/>
    </ligand>
</feature>
<feature type="binding site" evidence="3">
    <location>
        <position position="60"/>
    </location>
    <ligand>
        <name>a divalent metal cation</name>
        <dbReference type="ChEBI" id="CHEBI:60240"/>
    </ligand>
</feature>
<evidence type="ECO:0000313" key="4">
    <source>
        <dbReference type="EMBL" id="MDM5451859.1"/>
    </source>
</evidence>
<comment type="caution">
    <text evidence="4">The sequence shown here is derived from an EMBL/GenBank/DDBJ whole genome shotgun (WGS) entry which is preliminary data.</text>
</comment>
<dbReference type="RefSeq" id="WP_289319546.1">
    <property type="nucleotide sequence ID" value="NZ_JAUCEY010000008.1"/>
</dbReference>
<dbReference type="Pfam" id="PF05163">
    <property type="entry name" value="DinB"/>
    <property type="match status" value="1"/>
</dbReference>
<sequence length="180" mass="21534">MERRALIVSALPEYEEEIGRWLWCLEDVRRTLITELTGISQNSLDSKMDERQTIGSILYHIALVEADWLYEEVLVTEWDSEIRALFPLECRADDGSLTHIEGQTLEEHFYRLNKVRQVFLSNFRSMNLTDWRKPRVLDQYDVTPEWVVYHLIEHESHHRGQIFQLLKKLRTNKKIQEMGF</sequence>
<gene>
    <name evidence="4" type="ORF">QUF89_06530</name>
</gene>
<evidence type="ECO:0000256" key="3">
    <source>
        <dbReference type="PIRSR" id="PIRSR607837-1"/>
    </source>
</evidence>
<dbReference type="InterPro" id="IPR034660">
    <property type="entry name" value="DinB/YfiT-like"/>
</dbReference>
<evidence type="ECO:0000256" key="2">
    <source>
        <dbReference type="ARBA" id="ARBA00022723"/>
    </source>
</evidence>
<name>A0AAW7IBP0_9BACI</name>
<comment type="similarity">
    <text evidence="1">Belongs to the DinB family.</text>
</comment>
<reference evidence="4" key="1">
    <citation type="submission" date="2023-06" db="EMBL/GenBank/DDBJ databases">
        <title>Comparative genomics of Bacillaceae isolates and their secondary metabolite potential.</title>
        <authorList>
            <person name="Song L."/>
            <person name="Nielsen L.J."/>
            <person name="Mohite O."/>
            <person name="Xu X."/>
            <person name="Weber T."/>
            <person name="Kovacs A.T."/>
        </authorList>
    </citation>
    <scope>NUCLEOTIDE SEQUENCE</scope>
    <source>
        <strain evidence="4">D8_B_37</strain>
    </source>
</reference>
<organism evidence="4 5">
    <name type="scientific">Peribacillus simplex</name>
    <dbReference type="NCBI Taxonomy" id="1478"/>
    <lineage>
        <taxon>Bacteria</taxon>
        <taxon>Bacillati</taxon>
        <taxon>Bacillota</taxon>
        <taxon>Bacilli</taxon>
        <taxon>Bacillales</taxon>
        <taxon>Bacillaceae</taxon>
        <taxon>Peribacillus</taxon>
    </lineage>
</organism>
<evidence type="ECO:0000313" key="5">
    <source>
        <dbReference type="Proteomes" id="UP001234602"/>
    </source>
</evidence>
<dbReference type="InterPro" id="IPR007837">
    <property type="entry name" value="DinB"/>
</dbReference>
<dbReference type="Gene3D" id="1.20.120.450">
    <property type="entry name" value="dinb family like domain"/>
    <property type="match status" value="1"/>
</dbReference>
<dbReference type="EMBL" id="JAUCEY010000008">
    <property type="protein sequence ID" value="MDM5451859.1"/>
    <property type="molecule type" value="Genomic_DNA"/>
</dbReference>
<proteinExistence type="inferred from homology"/>
<dbReference type="SUPFAM" id="SSF109854">
    <property type="entry name" value="DinB/YfiT-like putative metalloenzymes"/>
    <property type="match status" value="1"/>
</dbReference>
<accession>A0AAW7IBP0</accession>
<keyword evidence="2 3" id="KW-0479">Metal-binding</keyword>
<dbReference type="GO" id="GO:0046872">
    <property type="term" value="F:metal ion binding"/>
    <property type="evidence" value="ECO:0007669"/>
    <property type="project" value="UniProtKB-KW"/>
</dbReference>
<feature type="binding site" evidence="3">
    <location>
        <position position="154"/>
    </location>
    <ligand>
        <name>a divalent metal cation</name>
        <dbReference type="ChEBI" id="CHEBI:60240"/>
    </ligand>
</feature>
<protein>
    <submittedName>
        <fullName evidence="4">DinB family protein</fullName>
    </submittedName>
</protein>
<dbReference type="AlphaFoldDB" id="A0AAW7IBP0"/>